<organism evidence="4 5">
    <name type="scientific">Kribbella flavida (strain DSM 17836 / JCM 10339 / NBRC 14399)</name>
    <dbReference type="NCBI Taxonomy" id="479435"/>
    <lineage>
        <taxon>Bacteria</taxon>
        <taxon>Bacillati</taxon>
        <taxon>Actinomycetota</taxon>
        <taxon>Actinomycetes</taxon>
        <taxon>Propionibacteriales</taxon>
        <taxon>Kribbellaceae</taxon>
        <taxon>Kribbella</taxon>
    </lineage>
</organism>
<dbReference type="Proteomes" id="UP000007967">
    <property type="component" value="Chromosome"/>
</dbReference>
<dbReference type="InterPro" id="IPR025419">
    <property type="entry name" value="DUF4142"/>
</dbReference>
<dbReference type="eggNOG" id="COG3652">
    <property type="taxonomic scope" value="Bacteria"/>
</dbReference>
<protein>
    <recommendedName>
        <fullName evidence="3">DUF4142 domain-containing protein</fullName>
    </recommendedName>
</protein>
<dbReference type="EMBL" id="CP001736">
    <property type="protein sequence ID" value="ADB31013.1"/>
    <property type="molecule type" value="Genomic_DNA"/>
</dbReference>
<reference evidence="5" key="1">
    <citation type="submission" date="2009-09" db="EMBL/GenBank/DDBJ databases">
        <title>The complete genome of Kribbella flavida DSM 17836.</title>
        <authorList>
            <consortium name="US DOE Joint Genome Institute (JGI-PGF)"/>
            <person name="Lucas S."/>
            <person name="Copeland A."/>
            <person name="Lapidus A."/>
            <person name="Glavina del Rio T."/>
            <person name="Dalin E."/>
            <person name="Tice H."/>
            <person name="Bruce D."/>
            <person name="Goodwin L."/>
            <person name="Pitluck S."/>
            <person name="Kyrpides N."/>
            <person name="Mavromatis K."/>
            <person name="Ivanova N."/>
            <person name="Saunders E."/>
            <person name="Brettin T."/>
            <person name="Detter J.C."/>
            <person name="Han C."/>
            <person name="Larimer F."/>
            <person name="Land M."/>
            <person name="Hauser L."/>
            <person name="Markowitz V."/>
            <person name="Cheng J.-F."/>
            <person name="Hugenholtz P."/>
            <person name="Woyke T."/>
            <person name="Wu D."/>
            <person name="Pukall R."/>
            <person name="Klenk H.-P."/>
            <person name="Eisen J.A."/>
        </authorList>
    </citation>
    <scope>NUCLEOTIDE SEQUENCE [LARGE SCALE GENOMIC DNA]</scope>
    <source>
        <strain evidence="5">DSM 17836 / JCM 10339 / NBRC 14399</strain>
    </source>
</reference>
<dbReference type="Gene3D" id="1.20.1260.10">
    <property type="match status" value="1"/>
</dbReference>
<sequence>MKNTVRRCLLLVAAAGLVVAGGTTTATATGTAVSDQDRAFLRGAHQSNLAEIATGKLAQAKGSSDRVKDLGALLVSDHTKLDAALRRVAAAANVSLPTTPNAEQRALQAKLTAAGAGEFDALFVAGQLEGHAKTMAIGERELANGSDARVIKAAKDSAPVIASHHEKFMAAARSLGLPDSVDAGTSGLAATADNTVPAGLVGLGALLAGLGAFLVLRRRPVPVSGRSAR</sequence>
<keyword evidence="5" id="KW-1185">Reference proteome</keyword>
<feature type="signal peptide" evidence="2">
    <location>
        <begin position="1"/>
        <end position="28"/>
    </location>
</feature>
<accession>D2PPQ1</accession>
<feature type="transmembrane region" description="Helical" evidence="1">
    <location>
        <begin position="196"/>
        <end position="216"/>
    </location>
</feature>
<evidence type="ECO:0000313" key="4">
    <source>
        <dbReference type="EMBL" id="ADB31013.1"/>
    </source>
</evidence>
<dbReference type="OrthoDB" id="3405189at2"/>
<dbReference type="InterPro" id="IPR012347">
    <property type="entry name" value="Ferritin-like"/>
</dbReference>
<gene>
    <name evidence="4" type="ordered locus">Kfla_1919</name>
</gene>
<dbReference type="PANTHER" id="PTHR38593:SF1">
    <property type="entry name" value="BLR2558 PROTEIN"/>
    <property type="match status" value="1"/>
</dbReference>
<feature type="chain" id="PRO_5003033907" description="DUF4142 domain-containing protein" evidence="2">
    <location>
        <begin position="29"/>
        <end position="229"/>
    </location>
</feature>
<dbReference type="KEGG" id="kfl:Kfla_1919"/>
<reference evidence="4 5" key="2">
    <citation type="journal article" date="2010" name="Stand. Genomic Sci.">
        <title>Complete genome sequence of Kribbella flavida type strain (IFO 14399).</title>
        <authorList>
            <person name="Pukall R."/>
            <person name="Lapidus A."/>
            <person name="Glavina Del Rio T."/>
            <person name="Copeland A."/>
            <person name="Tice H."/>
            <person name="Cheng J.-F."/>
            <person name="Lucas S."/>
            <person name="Chen F."/>
            <person name="Nolan M."/>
            <person name="LaButti K."/>
            <person name="Pati A."/>
            <person name="Ivanova N."/>
            <person name="Mavrommatis K."/>
            <person name="Mikhailova N."/>
            <person name="Pitluck S."/>
            <person name="Bruce D."/>
            <person name="Goodwin L."/>
            <person name="Land M."/>
            <person name="Hauser L."/>
            <person name="Chang Y.-J."/>
            <person name="Jeffries C.D."/>
            <person name="Chen A."/>
            <person name="Palaniappan K."/>
            <person name="Chain P."/>
            <person name="Rohde M."/>
            <person name="Goeker M."/>
            <person name="Bristow J."/>
            <person name="Eisen J.A."/>
            <person name="Markowitz V."/>
            <person name="Hugenholtz P."/>
            <person name="Kyrpides N.C."/>
            <person name="Klenk H.-P."/>
            <person name="Brettin T."/>
        </authorList>
    </citation>
    <scope>NUCLEOTIDE SEQUENCE [LARGE SCALE GENOMIC DNA]</scope>
    <source>
        <strain evidence="5">DSM 17836 / JCM 10339 / NBRC 14399</strain>
    </source>
</reference>
<keyword evidence="1" id="KW-0812">Transmembrane</keyword>
<evidence type="ECO:0000256" key="2">
    <source>
        <dbReference type="SAM" id="SignalP"/>
    </source>
</evidence>
<evidence type="ECO:0000259" key="3">
    <source>
        <dbReference type="Pfam" id="PF13628"/>
    </source>
</evidence>
<proteinExistence type="predicted"/>
<dbReference type="Pfam" id="PF13628">
    <property type="entry name" value="DUF4142"/>
    <property type="match status" value="1"/>
</dbReference>
<dbReference type="RefSeq" id="WP_012919569.1">
    <property type="nucleotide sequence ID" value="NC_013729.1"/>
</dbReference>
<dbReference type="HOGENOM" id="CLU_079636_0_2_11"/>
<keyword evidence="2" id="KW-0732">Signal</keyword>
<evidence type="ECO:0000256" key="1">
    <source>
        <dbReference type="SAM" id="Phobius"/>
    </source>
</evidence>
<dbReference type="PANTHER" id="PTHR38593">
    <property type="entry name" value="BLR2558 PROTEIN"/>
    <property type="match status" value="1"/>
</dbReference>
<evidence type="ECO:0000313" key="5">
    <source>
        <dbReference type="Proteomes" id="UP000007967"/>
    </source>
</evidence>
<name>D2PPQ1_KRIFD</name>
<dbReference type="AlphaFoldDB" id="D2PPQ1"/>
<dbReference type="STRING" id="479435.Kfla_1919"/>
<feature type="domain" description="DUF4142" evidence="3">
    <location>
        <begin position="36"/>
        <end position="169"/>
    </location>
</feature>
<keyword evidence="1" id="KW-0472">Membrane</keyword>
<keyword evidence="1" id="KW-1133">Transmembrane helix</keyword>